<dbReference type="Pfam" id="PF04230">
    <property type="entry name" value="PS_pyruv_trans"/>
    <property type="match status" value="1"/>
</dbReference>
<organism evidence="2 3">
    <name type="scientific">Arcticibacterium luteifluviistationis</name>
    <dbReference type="NCBI Taxonomy" id="1784714"/>
    <lineage>
        <taxon>Bacteria</taxon>
        <taxon>Pseudomonadati</taxon>
        <taxon>Bacteroidota</taxon>
        <taxon>Cytophagia</taxon>
        <taxon>Cytophagales</taxon>
        <taxon>Leadbetterellaceae</taxon>
        <taxon>Arcticibacterium</taxon>
    </lineage>
</organism>
<dbReference type="AlphaFoldDB" id="A0A2Z4GBR9"/>
<dbReference type="EMBL" id="CP029480">
    <property type="protein sequence ID" value="AWV98518.1"/>
    <property type="molecule type" value="Genomic_DNA"/>
</dbReference>
<dbReference type="GO" id="GO:0016740">
    <property type="term" value="F:transferase activity"/>
    <property type="evidence" value="ECO:0007669"/>
    <property type="project" value="UniProtKB-KW"/>
</dbReference>
<keyword evidence="2" id="KW-0808">Transferase</keyword>
<keyword evidence="3" id="KW-1185">Reference proteome</keyword>
<accession>A0A2Z4GBR9</accession>
<dbReference type="OrthoDB" id="1437686at2"/>
<protein>
    <submittedName>
        <fullName evidence="2">Polysaccharide pyruvyl transferase family protein</fullName>
    </submittedName>
</protein>
<evidence type="ECO:0000313" key="3">
    <source>
        <dbReference type="Proteomes" id="UP000249873"/>
    </source>
</evidence>
<gene>
    <name evidence="2" type="ORF">DJ013_10180</name>
</gene>
<dbReference type="RefSeq" id="WP_111371711.1">
    <property type="nucleotide sequence ID" value="NZ_CP029480.1"/>
</dbReference>
<evidence type="ECO:0000313" key="2">
    <source>
        <dbReference type="EMBL" id="AWV98518.1"/>
    </source>
</evidence>
<dbReference type="KEGG" id="als:DJ013_10180"/>
<dbReference type="InterPro" id="IPR007345">
    <property type="entry name" value="Polysacch_pyruvyl_Trfase"/>
</dbReference>
<reference evidence="2 3" key="1">
    <citation type="submission" date="2018-05" db="EMBL/GenBank/DDBJ databases">
        <title>Complete genome sequence of Arcticibacterium luteifluviistationis SM1504T, a cytophagaceae bacterium isolated from Arctic surface seawater.</title>
        <authorList>
            <person name="Li Y."/>
            <person name="Qin Q.-L."/>
        </authorList>
    </citation>
    <scope>NUCLEOTIDE SEQUENCE [LARGE SCALE GENOMIC DNA]</scope>
    <source>
        <strain evidence="2 3">SM1504</strain>
    </source>
</reference>
<dbReference type="Proteomes" id="UP000249873">
    <property type="component" value="Chromosome"/>
</dbReference>
<feature type="domain" description="Polysaccharide pyruvyl transferase" evidence="1">
    <location>
        <begin position="44"/>
        <end position="344"/>
    </location>
</feature>
<sequence length="419" mass="47100">MQTRRDFIIQTPSIIGLILGINACSFDDKAKKRILLRSSWQTVNIGDIGHTPGVLALLEKYLPDVEVRLWASDVGNGVREMLLNRFPGLEIFTREDEVSLERAYKECDFFLHGSGPYLVVANDVEDWAEKTGKPYGVFGITYNEVNMSPKVNALLTNAEFVLFRDSFSLGYAKEIGVNSKVMSFGPDGAFAADVKNDEAANAFLSSHGLEKGKFMCVIPKYRYTPYWLIPSKNRALDVERDAVNQANKEHDHLQLRKAIIALVEQTEMKVLIVPEDETQVAIGKEMLYDPLPENIKKNVVWRDKYWLTDEALSTYAQSAGIFGNEQHSPIMCIGMGIPAIVCRWEQQTSKGIMWRDIGLGDWLFDMDNEAEVAGIVPAVLAIAQNNEEAKAKALKAKMVVESYQKENLKLLESEIEKLP</sequence>
<proteinExistence type="predicted"/>
<evidence type="ECO:0000259" key="1">
    <source>
        <dbReference type="Pfam" id="PF04230"/>
    </source>
</evidence>
<name>A0A2Z4GBR9_9BACT</name>